<accession>A0AAW0L855</accession>
<feature type="domain" description="FBD" evidence="1">
    <location>
        <begin position="34"/>
        <end position="70"/>
    </location>
</feature>
<dbReference type="EMBL" id="PKMF04000154">
    <property type="protein sequence ID" value="KAK7846546.1"/>
    <property type="molecule type" value="Genomic_DNA"/>
</dbReference>
<keyword evidence="3" id="KW-1185">Reference proteome</keyword>
<evidence type="ECO:0000259" key="1">
    <source>
        <dbReference type="Pfam" id="PF08387"/>
    </source>
</evidence>
<dbReference type="Pfam" id="PF08387">
    <property type="entry name" value="FBD"/>
    <property type="match status" value="1"/>
</dbReference>
<sequence length="113" mass="12904">MVAVSLDVDGEGPWLLWDKSRRVRELRKVMKYPNEHLKEVEITGFVGRAIDIELTVYLLESAIKLEKLVINPRSPALVGTPWEFVRVEENEGAIECAKQFKKNLPIGAELFIL</sequence>
<name>A0AAW0L855_QUESU</name>
<dbReference type="Proteomes" id="UP000237347">
    <property type="component" value="Unassembled WGS sequence"/>
</dbReference>
<dbReference type="InterPro" id="IPR006566">
    <property type="entry name" value="FBD"/>
</dbReference>
<evidence type="ECO:0000313" key="3">
    <source>
        <dbReference type="Proteomes" id="UP000237347"/>
    </source>
</evidence>
<organism evidence="2 3">
    <name type="scientific">Quercus suber</name>
    <name type="common">Cork oak</name>
    <dbReference type="NCBI Taxonomy" id="58331"/>
    <lineage>
        <taxon>Eukaryota</taxon>
        <taxon>Viridiplantae</taxon>
        <taxon>Streptophyta</taxon>
        <taxon>Embryophyta</taxon>
        <taxon>Tracheophyta</taxon>
        <taxon>Spermatophyta</taxon>
        <taxon>Magnoliopsida</taxon>
        <taxon>eudicotyledons</taxon>
        <taxon>Gunneridae</taxon>
        <taxon>Pentapetalae</taxon>
        <taxon>rosids</taxon>
        <taxon>fabids</taxon>
        <taxon>Fagales</taxon>
        <taxon>Fagaceae</taxon>
        <taxon>Quercus</taxon>
    </lineage>
</organism>
<reference evidence="2 3" key="1">
    <citation type="journal article" date="2018" name="Sci. Data">
        <title>The draft genome sequence of cork oak.</title>
        <authorList>
            <person name="Ramos A.M."/>
            <person name="Usie A."/>
            <person name="Barbosa P."/>
            <person name="Barros P.M."/>
            <person name="Capote T."/>
            <person name="Chaves I."/>
            <person name="Simoes F."/>
            <person name="Abreu I."/>
            <person name="Carrasquinho I."/>
            <person name="Faro C."/>
            <person name="Guimaraes J.B."/>
            <person name="Mendonca D."/>
            <person name="Nobrega F."/>
            <person name="Rodrigues L."/>
            <person name="Saibo N.J.M."/>
            <person name="Varela M.C."/>
            <person name="Egas C."/>
            <person name="Matos J."/>
            <person name="Miguel C.M."/>
            <person name="Oliveira M.M."/>
            <person name="Ricardo C.P."/>
            <person name="Goncalves S."/>
        </authorList>
    </citation>
    <scope>NUCLEOTIDE SEQUENCE [LARGE SCALE GENOMIC DNA]</scope>
    <source>
        <strain evidence="3">cv. HL8</strain>
    </source>
</reference>
<dbReference type="AlphaFoldDB" id="A0AAW0L855"/>
<proteinExistence type="predicted"/>
<gene>
    <name evidence="2" type="ORF">CFP56_007891</name>
</gene>
<protein>
    <recommendedName>
        <fullName evidence="1">FBD domain-containing protein</fullName>
    </recommendedName>
</protein>
<evidence type="ECO:0000313" key="2">
    <source>
        <dbReference type="EMBL" id="KAK7846546.1"/>
    </source>
</evidence>
<comment type="caution">
    <text evidence="2">The sequence shown here is derived from an EMBL/GenBank/DDBJ whole genome shotgun (WGS) entry which is preliminary data.</text>
</comment>